<dbReference type="InterPro" id="IPR001962">
    <property type="entry name" value="Asn_synthase"/>
</dbReference>
<dbReference type="InterPro" id="IPR033738">
    <property type="entry name" value="AsnB_N"/>
</dbReference>
<keyword evidence="3" id="KW-0067">ATP-binding</keyword>
<feature type="non-terminal residue" evidence="6">
    <location>
        <position position="356"/>
    </location>
</feature>
<comment type="similarity">
    <text evidence="1">Belongs to the asparagine synthetase family.</text>
</comment>
<gene>
    <name evidence="6" type="ORF">S01H1_09913</name>
</gene>
<dbReference type="CDD" id="cd01991">
    <property type="entry name" value="Asn_synthase_B_C"/>
    <property type="match status" value="1"/>
</dbReference>
<dbReference type="GO" id="GO:0004066">
    <property type="term" value="F:asparagine synthase (glutamine-hydrolyzing) activity"/>
    <property type="evidence" value="ECO:0007669"/>
    <property type="project" value="InterPro"/>
</dbReference>
<dbReference type="Gene3D" id="3.60.20.10">
    <property type="entry name" value="Glutamine Phosphoribosylpyrophosphate, subunit 1, domain 1"/>
    <property type="match status" value="1"/>
</dbReference>
<keyword evidence="2" id="KW-0547">Nucleotide-binding</keyword>
<dbReference type="InterPro" id="IPR051786">
    <property type="entry name" value="ASN_synthetase/amidase"/>
</dbReference>
<dbReference type="GO" id="GO:0005829">
    <property type="term" value="C:cytosol"/>
    <property type="evidence" value="ECO:0007669"/>
    <property type="project" value="TreeGrafter"/>
</dbReference>
<protein>
    <recommendedName>
        <fullName evidence="5">Glutamine amidotransferase type-2 domain-containing protein</fullName>
    </recommendedName>
</protein>
<dbReference type="InterPro" id="IPR029055">
    <property type="entry name" value="Ntn_hydrolases_N"/>
</dbReference>
<dbReference type="AlphaFoldDB" id="X0SWI8"/>
<dbReference type="InterPro" id="IPR006426">
    <property type="entry name" value="Asn_synth_AEB"/>
</dbReference>
<organism evidence="6">
    <name type="scientific">marine sediment metagenome</name>
    <dbReference type="NCBI Taxonomy" id="412755"/>
    <lineage>
        <taxon>unclassified sequences</taxon>
        <taxon>metagenomes</taxon>
        <taxon>ecological metagenomes</taxon>
    </lineage>
</organism>
<evidence type="ECO:0000256" key="1">
    <source>
        <dbReference type="ARBA" id="ARBA00005752"/>
    </source>
</evidence>
<feature type="domain" description="Glutamine amidotransferase type-2" evidence="5">
    <location>
        <begin position="1"/>
        <end position="151"/>
    </location>
</feature>
<dbReference type="InterPro" id="IPR017932">
    <property type="entry name" value="GATase_2_dom"/>
</dbReference>
<dbReference type="NCBIfam" id="TIGR01536">
    <property type="entry name" value="asn_synth_AEB"/>
    <property type="match status" value="1"/>
</dbReference>
<dbReference type="SUPFAM" id="SSF52402">
    <property type="entry name" value="Adenine nucleotide alpha hydrolases-like"/>
    <property type="match status" value="1"/>
</dbReference>
<comment type="caution">
    <text evidence="6">The sequence shown here is derived from an EMBL/GenBank/DDBJ whole genome shotgun (WGS) entry which is preliminary data.</text>
</comment>
<sequence length="356" mass="38481">MTDPTGRVTIAFNGEIYNFRKLRRELASEGWQFRSEGDTEVVLALYCKLGTQMFDQLDGMFAVAIYDQNAGRLVMGRDRLGQKPLWYAPLADRLIFGSEAKAILAGTSVGTEIDPNAVTEYLTLGYISSPKSIWGGINKLEPGSVAVVEGPDFQSKRYWRPSVVDLPAGSAEQLELVRAGVARAVESRMVSDVPLGALLSGGLDSAIVVALMAKSAGSAGGVKTFTAGFADPQYDERPLARLVAKHYRTEHTEVEIKVNAVSAVDDVLNMYDEPFGDSSAIATHLICKAARQSVTVALAGDGGDEVFGGYDRYRALLISQTMGNAGYLATKVAASLARPFARGTERNRLRRLIRFA</sequence>
<accession>X0SWI8</accession>
<dbReference type="Gene3D" id="3.40.50.620">
    <property type="entry name" value="HUPs"/>
    <property type="match status" value="1"/>
</dbReference>
<evidence type="ECO:0000256" key="2">
    <source>
        <dbReference type="ARBA" id="ARBA00022741"/>
    </source>
</evidence>
<evidence type="ECO:0000313" key="6">
    <source>
        <dbReference type="EMBL" id="GAF68170.1"/>
    </source>
</evidence>
<dbReference type="EMBL" id="BARS01005062">
    <property type="protein sequence ID" value="GAF68170.1"/>
    <property type="molecule type" value="Genomic_DNA"/>
</dbReference>
<dbReference type="GO" id="GO:0005524">
    <property type="term" value="F:ATP binding"/>
    <property type="evidence" value="ECO:0007669"/>
    <property type="project" value="UniProtKB-KW"/>
</dbReference>
<dbReference type="PANTHER" id="PTHR43284">
    <property type="entry name" value="ASPARAGINE SYNTHETASE (GLUTAMINE-HYDROLYZING)"/>
    <property type="match status" value="1"/>
</dbReference>
<keyword evidence="4" id="KW-0315">Glutamine amidotransferase</keyword>
<reference evidence="6" key="1">
    <citation type="journal article" date="2014" name="Front. Microbiol.">
        <title>High frequency of phylogenetically diverse reductive dehalogenase-homologous genes in deep subseafloor sedimentary metagenomes.</title>
        <authorList>
            <person name="Kawai M."/>
            <person name="Futagami T."/>
            <person name="Toyoda A."/>
            <person name="Takaki Y."/>
            <person name="Nishi S."/>
            <person name="Hori S."/>
            <person name="Arai W."/>
            <person name="Tsubouchi T."/>
            <person name="Morono Y."/>
            <person name="Uchiyama I."/>
            <person name="Ito T."/>
            <person name="Fujiyama A."/>
            <person name="Inagaki F."/>
            <person name="Takami H."/>
        </authorList>
    </citation>
    <scope>NUCLEOTIDE SEQUENCE</scope>
    <source>
        <strain evidence="6">Expedition CK06-06</strain>
    </source>
</reference>
<dbReference type="PROSITE" id="PS51278">
    <property type="entry name" value="GATASE_TYPE_2"/>
    <property type="match status" value="1"/>
</dbReference>
<dbReference type="Pfam" id="PF00733">
    <property type="entry name" value="Asn_synthase"/>
    <property type="match status" value="1"/>
</dbReference>
<dbReference type="CDD" id="cd00712">
    <property type="entry name" value="AsnB"/>
    <property type="match status" value="1"/>
</dbReference>
<dbReference type="InterPro" id="IPR014729">
    <property type="entry name" value="Rossmann-like_a/b/a_fold"/>
</dbReference>
<evidence type="ECO:0000259" key="5">
    <source>
        <dbReference type="PROSITE" id="PS51278"/>
    </source>
</evidence>
<evidence type="ECO:0000256" key="4">
    <source>
        <dbReference type="ARBA" id="ARBA00022962"/>
    </source>
</evidence>
<dbReference type="SUPFAM" id="SSF56235">
    <property type="entry name" value="N-terminal nucleophile aminohydrolases (Ntn hydrolases)"/>
    <property type="match status" value="1"/>
</dbReference>
<name>X0SWI8_9ZZZZ</name>
<dbReference type="PANTHER" id="PTHR43284:SF1">
    <property type="entry name" value="ASPARAGINE SYNTHETASE"/>
    <property type="match status" value="1"/>
</dbReference>
<evidence type="ECO:0000256" key="3">
    <source>
        <dbReference type="ARBA" id="ARBA00022840"/>
    </source>
</evidence>
<proteinExistence type="inferred from homology"/>
<dbReference type="Pfam" id="PF13537">
    <property type="entry name" value="GATase_7"/>
    <property type="match status" value="1"/>
</dbReference>
<dbReference type="GO" id="GO:0006529">
    <property type="term" value="P:asparagine biosynthetic process"/>
    <property type="evidence" value="ECO:0007669"/>
    <property type="project" value="InterPro"/>
</dbReference>